<dbReference type="RefSeq" id="WP_243309494.1">
    <property type="nucleotide sequence ID" value="NZ_JALGBI010000003.1"/>
</dbReference>
<gene>
    <name evidence="6" type="ORF">MMF98_22055</name>
</gene>
<keyword evidence="1" id="KW-0004">4Fe-4S</keyword>
<dbReference type="EMBL" id="JALGBI010000003">
    <property type="protein sequence ID" value="MCJ0765908.1"/>
    <property type="molecule type" value="Genomic_DNA"/>
</dbReference>
<evidence type="ECO:0000256" key="2">
    <source>
        <dbReference type="ARBA" id="ARBA00022723"/>
    </source>
</evidence>
<keyword evidence="5" id="KW-0411">Iron-sulfur</keyword>
<evidence type="ECO:0000256" key="5">
    <source>
        <dbReference type="ARBA" id="ARBA00023014"/>
    </source>
</evidence>
<organism evidence="6 7">
    <name type="scientific">Variovorax terrae</name>
    <dbReference type="NCBI Taxonomy" id="2923278"/>
    <lineage>
        <taxon>Bacteria</taxon>
        <taxon>Pseudomonadati</taxon>
        <taxon>Pseudomonadota</taxon>
        <taxon>Betaproteobacteria</taxon>
        <taxon>Burkholderiales</taxon>
        <taxon>Comamonadaceae</taxon>
        <taxon>Variovorax</taxon>
    </lineage>
</organism>
<keyword evidence="7" id="KW-1185">Reference proteome</keyword>
<dbReference type="SUPFAM" id="SSF51905">
    <property type="entry name" value="FAD/NAD(P)-binding domain"/>
    <property type="match status" value="1"/>
</dbReference>
<protein>
    <submittedName>
        <fullName evidence="6">FAD-dependent oxidoreductase</fullName>
    </submittedName>
</protein>
<evidence type="ECO:0000256" key="1">
    <source>
        <dbReference type="ARBA" id="ARBA00022485"/>
    </source>
</evidence>
<dbReference type="Pfam" id="PF12831">
    <property type="entry name" value="FAD_oxidored"/>
    <property type="match status" value="1"/>
</dbReference>
<dbReference type="GO" id="GO:0046872">
    <property type="term" value="F:metal ion binding"/>
    <property type="evidence" value="ECO:0007669"/>
    <property type="project" value="UniProtKB-KW"/>
</dbReference>
<accession>A0A9X1W547</accession>
<keyword evidence="3" id="KW-0560">Oxidoreductase</keyword>
<evidence type="ECO:0000256" key="4">
    <source>
        <dbReference type="ARBA" id="ARBA00023004"/>
    </source>
</evidence>
<dbReference type="GO" id="GO:0016491">
    <property type="term" value="F:oxidoreductase activity"/>
    <property type="evidence" value="ECO:0007669"/>
    <property type="project" value="UniProtKB-KW"/>
</dbReference>
<dbReference type="InterPro" id="IPR036188">
    <property type="entry name" value="FAD/NAD-bd_sf"/>
</dbReference>
<comment type="caution">
    <text evidence="6">The sequence shown here is derived from an EMBL/GenBank/DDBJ whole genome shotgun (WGS) entry which is preliminary data.</text>
</comment>
<dbReference type="PANTHER" id="PTHR43498:SF1">
    <property type="entry name" value="COB--COM HETERODISULFIDE REDUCTASE IRON-SULFUR SUBUNIT A"/>
    <property type="match status" value="1"/>
</dbReference>
<dbReference type="Proteomes" id="UP001139447">
    <property type="component" value="Unassembled WGS sequence"/>
</dbReference>
<keyword evidence="4" id="KW-0408">Iron</keyword>
<dbReference type="Gene3D" id="3.50.50.60">
    <property type="entry name" value="FAD/NAD(P)-binding domain"/>
    <property type="match status" value="1"/>
</dbReference>
<sequence length="425" mass="44802">MTQPTAEHYDVVVVGGGAGGTAAAVGAARLGARTLLIERYGFLGGAATNSQVLAYCGFFASGETPRQAVAGVGQDLLLQLQALGLPIAPIRSKSGAWIILLEVEAAKLAFDRLVLAHGIELSLHTRLVAVQRQAGRLDALTVADHRGLREITAGCFVDASGEASLSTFAGVPLSQSGGPLAHLQPASMPVRIGGVPPGVQLDRPLMAELVKRYNETAEIRIPRDDGGVLMRLPLSQDIWWMTMDLDTDGVSGPDLTRAETRAREAAWRFVDVLRQHPGFENAYLLATGPQLGIRESRRPQSLRDLTADDALTGRRDPLGIACACWPMEVHEAPGRARFVPLGGEGFFDIPHGALQAHGVANLRLAGRVIGSDAQAYGSVRVMGTAFATGHAAGISAALAAGDPALAEEEAVTRVRRALAEQHALI</sequence>
<dbReference type="AlphaFoldDB" id="A0A9X1W547"/>
<proteinExistence type="predicted"/>
<name>A0A9X1W547_9BURK</name>
<dbReference type="GO" id="GO:0051539">
    <property type="term" value="F:4 iron, 4 sulfur cluster binding"/>
    <property type="evidence" value="ECO:0007669"/>
    <property type="project" value="UniProtKB-KW"/>
</dbReference>
<evidence type="ECO:0000313" key="6">
    <source>
        <dbReference type="EMBL" id="MCJ0765908.1"/>
    </source>
</evidence>
<dbReference type="InterPro" id="IPR039650">
    <property type="entry name" value="HdrA-like"/>
</dbReference>
<reference evidence="6" key="1">
    <citation type="submission" date="2022-03" db="EMBL/GenBank/DDBJ databases">
        <authorList>
            <person name="Woo C.Y."/>
        </authorList>
    </citation>
    <scope>NUCLEOTIDE SEQUENCE</scope>
    <source>
        <strain evidence="6">CYS-02</strain>
    </source>
</reference>
<dbReference type="PANTHER" id="PTHR43498">
    <property type="entry name" value="FERREDOXIN:COB-COM HETERODISULFIDE REDUCTASE SUBUNIT A"/>
    <property type="match status" value="1"/>
</dbReference>
<evidence type="ECO:0000256" key="3">
    <source>
        <dbReference type="ARBA" id="ARBA00023002"/>
    </source>
</evidence>
<keyword evidence="2" id="KW-0479">Metal-binding</keyword>
<evidence type="ECO:0000313" key="7">
    <source>
        <dbReference type="Proteomes" id="UP001139447"/>
    </source>
</evidence>